<proteinExistence type="predicted"/>
<dbReference type="InterPro" id="IPR050316">
    <property type="entry name" value="Tyrosinase/Hemocyanin"/>
</dbReference>
<dbReference type="AlphaFoldDB" id="A0AAE7NQI3"/>
<dbReference type="InterPro" id="IPR002227">
    <property type="entry name" value="Tyrosinase_Cu-bd"/>
</dbReference>
<gene>
    <name evidence="4" type="ORF">WN72_11285</name>
</gene>
<dbReference type="EMBL" id="CP030050">
    <property type="protein sequence ID" value="QOZ66829.1"/>
    <property type="molecule type" value="Genomic_DNA"/>
</dbReference>
<dbReference type="GO" id="GO:0046872">
    <property type="term" value="F:metal ion binding"/>
    <property type="evidence" value="ECO:0007669"/>
    <property type="project" value="UniProtKB-KW"/>
</dbReference>
<dbReference type="PANTHER" id="PTHR11474">
    <property type="entry name" value="TYROSINASE FAMILY MEMBER"/>
    <property type="match status" value="1"/>
</dbReference>
<dbReference type="SUPFAM" id="SSF48056">
    <property type="entry name" value="Di-copper centre-containing domain"/>
    <property type="match status" value="1"/>
</dbReference>
<dbReference type="Pfam" id="PF00264">
    <property type="entry name" value="Tyrosinase"/>
    <property type="match status" value="1"/>
</dbReference>
<keyword evidence="2" id="KW-0186">Copper</keyword>
<organism evidence="4 5">
    <name type="scientific">Bradyrhizobium arachidis</name>
    <dbReference type="NCBI Taxonomy" id="858423"/>
    <lineage>
        <taxon>Bacteria</taxon>
        <taxon>Pseudomonadati</taxon>
        <taxon>Pseudomonadota</taxon>
        <taxon>Alphaproteobacteria</taxon>
        <taxon>Hyphomicrobiales</taxon>
        <taxon>Nitrobacteraceae</taxon>
        <taxon>Bradyrhizobium</taxon>
    </lineage>
</organism>
<accession>A0AAE7NQI3</accession>
<evidence type="ECO:0000259" key="3">
    <source>
        <dbReference type="Pfam" id="PF00264"/>
    </source>
</evidence>
<evidence type="ECO:0000256" key="1">
    <source>
        <dbReference type="ARBA" id="ARBA00022723"/>
    </source>
</evidence>
<evidence type="ECO:0000313" key="5">
    <source>
        <dbReference type="Proteomes" id="UP000594015"/>
    </source>
</evidence>
<feature type="domain" description="Tyrosinase copper-binding" evidence="3">
    <location>
        <begin position="68"/>
        <end position="314"/>
    </location>
</feature>
<keyword evidence="1" id="KW-0479">Metal-binding</keyword>
<dbReference type="Proteomes" id="UP000594015">
    <property type="component" value="Chromosome"/>
</dbReference>
<evidence type="ECO:0000256" key="2">
    <source>
        <dbReference type="ARBA" id="ARBA00023008"/>
    </source>
</evidence>
<dbReference type="InterPro" id="IPR008922">
    <property type="entry name" value="Di-copper_centre_dom_sf"/>
</dbReference>
<dbReference type="PANTHER" id="PTHR11474:SF76">
    <property type="entry name" value="SHKT DOMAIN-CONTAINING PROTEIN"/>
    <property type="match status" value="1"/>
</dbReference>
<dbReference type="PRINTS" id="PR00092">
    <property type="entry name" value="TYROSINASE"/>
</dbReference>
<dbReference type="Gene3D" id="1.10.1280.10">
    <property type="entry name" value="Di-copper center containing domain from catechol oxidase"/>
    <property type="match status" value="1"/>
</dbReference>
<name>A0AAE7NQI3_9BRAD</name>
<dbReference type="KEGG" id="barh:WN72_11285"/>
<reference evidence="4 5" key="1">
    <citation type="submission" date="2018-06" db="EMBL/GenBank/DDBJ databases">
        <title>Comparative genomics of Bradyrhizobium nodulating Arachidis hypogaea.</title>
        <authorList>
            <person name="Li Y."/>
        </authorList>
    </citation>
    <scope>NUCLEOTIDE SEQUENCE [LARGE SCALE GENOMIC DNA]</scope>
    <source>
        <strain evidence="4 5">CCBAU 051107</strain>
    </source>
</reference>
<sequence length="616" mass="67935">MKVAGAFAAGGGSVRSVAAACTVGITPNPSSVMPRMPLEEFVETASLLDSLRRGVREMKKRKPSDPLSWFFQAAIHGVQLDPTDLGYKYYKAALDQDPGVAQVDQKYWNQCPHFGQHSADFLPWHRAYTFHFEQILREHTGDSNFSLPYWNYGPRTNRKFPKAFGVQHLDGNPGNDADENINPLFMKERDFYLTYYEHPLIPNMPLLELSDAVVDNTSALATDIFFGTTEDTGIGGGIADNNPGTRGLLESRPHDNIHRVVGGIIPGAAVGHDQNGHEIEVDALGAMAQPPTAGFDPIFPVHHTNIDWIWTQWSVMPGKKWGTLPDASWFMERPWFFFDAKGNCINEPRKSYFDHRALGVKFKYEDLSSMPLPLPSFPAALVVADSGTASRIKSTQAVATLDSRIEAGSAQNTTIVFPSRTLDALRLASFDRSQKRLLLRISITGLNRLPIVGFDVHLTRAAPSGELKRTDPSFLGSVHLFVHAHHDDEVFQDFTIQDPTVVDSASPAVTFVPVALTQSIGTGRPNLQGSPLRITSISVLTQDQSDDKVRNIRPNMSRMEQVILIAGALREPSIKMVLKKYDEQAATRANASLVISGRKGRPLNADDAGSIARMVQ</sequence>
<protein>
    <recommendedName>
        <fullName evidence="3">Tyrosinase copper-binding domain-containing protein</fullName>
    </recommendedName>
</protein>
<dbReference type="GO" id="GO:0016491">
    <property type="term" value="F:oxidoreductase activity"/>
    <property type="evidence" value="ECO:0007669"/>
    <property type="project" value="InterPro"/>
</dbReference>
<evidence type="ECO:0000313" key="4">
    <source>
        <dbReference type="EMBL" id="QOZ66829.1"/>
    </source>
</evidence>